<keyword evidence="3" id="KW-1185">Reference proteome</keyword>
<evidence type="ECO:0000313" key="3">
    <source>
        <dbReference type="Proteomes" id="UP000094626"/>
    </source>
</evidence>
<dbReference type="OrthoDB" id="7475687at2"/>
<evidence type="ECO:0000256" key="1">
    <source>
        <dbReference type="SAM" id="MobiDB-lite"/>
    </source>
</evidence>
<organism evidence="2 3">
    <name type="scientific">Novosphingobium resinovorum</name>
    <dbReference type="NCBI Taxonomy" id="158500"/>
    <lineage>
        <taxon>Bacteria</taxon>
        <taxon>Pseudomonadati</taxon>
        <taxon>Pseudomonadota</taxon>
        <taxon>Alphaproteobacteria</taxon>
        <taxon>Sphingomonadales</taxon>
        <taxon>Sphingomonadaceae</taxon>
        <taxon>Novosphingobium</taxon>
    </lineage>
</organism>
<feature type="region of interest" description="Disordered" evidence="1">
    <location>
        <begin position="1"/>
        <end position="29"/>
    </location>
</feature>
<accession>A0A1D8ACH3</accession>
<dbReference type="AlphaFoldDB" id="A0A1D8ACH3"/>
<protein>
    <submittedName>
        <fullName evidence="2">Uncharacterized protein</fullName>
    </submittedName>
</protein>
<dbReference type="KEGG" id="nre:BES08_23930"/>
<sequence>MSGLATGDQMTGWSSAEKPGSAGKSQPPAMLDVIRKGKMPGALRYKVIETGLIGRVTAQAFPGDALNGQRIVEFILVLVSPAGCIRLHCSAPG</sequence>
<dbReference type="Proteomes" id="UP000094626">
    <property type="component" value="Plasmid pSA1"/>
</dbReference>
<keyword evidence="2" id="KW-0614">Plasmid</keyword>
<evidence type="ECO:0000313" key="2">
    <source>
        <dbReference type="EMBL" id="AOR79812.1"/>
    </source>
</evidence>
<gene>
    <name evidence="2" type="ORF">BES08_23930</name>
</gene>
<proteinExistence type="predicted"/>
<geneLocation type="plasmid" evidence="2 3">
    <name>pSA1</name>
</geneLocation>
<dbReference type="EMBL" id="CP017076">
    <property type="protein sequence ID" value="AOR79812.1"/>
    <property type="molecule type" value="Genomic_DNA"/>
</dbReference>
<name>A0A1D8ACH3_9SPHN</name>
<reference evidence="3" key="1">
    <citation type="journal article" date="2017" name="J. Biotechnol.">
        <title>Complete genome sequence of Novosphingobium resinovorum SA1, a versatile xenobiotic-degrading bacterium capable of utilizing sulfanilic acid.</title>
        <authorList>
            <person name="Hegedus B."/>
            <person name="Kos P.B."/>
            <person name="Balint B."/>
            <person name="Maroti G."/>
            <person name="Gan H.M."/>
            <person name="Perei K."/>
            <person name="Rakhely G."/>
        </authorList>
    </citation>
    <scope>NUCLEOTIDE SEQUENCE [LARGE SCALE GENOMIC DNA]</scope>
    <source>
        <strain evidence="3">SA1</strain>
    </source>
</reference>